<evidence type="ECO:0000313" key="3">
    <source>
        <dbReference type="Proteomes" id="UP000276215"/>
    </source>
</evidence>
<feature type="compositionally biased region" description="Polar residues" evidence="1">
    <location>
        <begin position="417"/>
        <end position="426"/>
    </location>
</feature>
<proteinExistence type="predicted"/>
<evidence type="ECO:0000313" key="2">
    <source>
        <dbReference type="EMBL" id="RPB04243.1"/>
    </source>
</evidence>
<dbReference type="EMBL" id="ML120359">
    <property type="protein sequence ID" value="RPB04243.1"/>
    <property type="molecule type" value="Genomic_DNA"/>
</dbReference>
<reference evidence="2 3" key="1">
    <citation type="journal article" date="2018" name="Nat. Ecol. Evol.">
        <title>Pezizomycetes genomes reveal the molecular basis of ectomycorrhizal truffle lifestyle.</title>
        <authorList>
            <person name="Murat C."/>
            <person name="Payen T."/>
            <person name="Noel B."/>
            <person name="Kuo A."/>
            <person name="Morin E."/>
            <person name="Chen J."/>
            <person name="Kohler A."/>
            <person name="Krizsan K."/>
            <person name="Balestrini R."/>
            <person name="Da Silva C."/>
            <person name="Montanini B."/>
            <person name="Hainaut M."/>
            <person name="Levati E."/>
            <person name="Barry K.W."/>
            <person name="Belfiori B."/>
            <person name="Cichocki N."/>
            <person name="Clum A."/>
            <person name="Dockter R.B."/>
            <person name="Fauchery L."/>
            <person name="Guy J."/>
            <person name="Iotti M."/>
            <person name="Le Tacon F."/>
            <person name="Lindquist E.A."/>
            <person name="Lipzen A."/>
            <person name="Malagnac F."/>
            <person name="Mello A."/>
            <person name="Molinier V."/>
            <person name="Miyauchi S."/>
            <person name="Poulain J."/>
            <person name="Riccioni C."/>
            <person name="Rubini A."/>
            <person name="Sitrit Y."/>
            <person name="Splivallo R."/>
            <person name="Traeger S."/>
            <person name="Wang M."/>
            <person name="Zifcakova L."/>
            <person name="Wipf D."/>
            <person name="Zambonelli A."/>
            <person name="Paolocci F."/>
            <person name="Nowrousian M."/>
            <person name="Ottonello S."/>
            <person name="Baldrian P."/>
            <person name="Spatafora J.W."/>
            <person name="Henrissat B."/>
            <person name="Nagy L.G."/>
            <person name="Aury J.M."/>
            <person name="Wincker P."/>
            <person name="Grigoriev I.V."/>
            <person name="Bonfante P."/>
            <person name="Martin F.M."/>
        </authorList>
    </citation>
    <scope>NUCLEOTIDE SEQUENCE [LARGE SCALE GENOMIC DNA]</scope>
    <source>
        <strain evidence="2 3">120613-1</strain>
    </source>
</reference>
<feature type="region of interest" description="Disordered" evidence="1">
    <location>
        <begin position="404"/>
        <end position="430"/>
    </location>
</feature>
<sequence length="718" mass="79297">MSSAFPSLRTRPTLPAVGVSRATSVYLRNSSTAPVHSSVTSLNSLFNQTNLNSPRPPEDEDCKGLVCRAFVPHIAVHVSDDTNELAREKGFVDFKDMLRPYGESIQGRITIRDSQGISTTHDDYGVRFVSLTDVAGSGEKWETGASRAMNGSSEKATGSNGSGVFQGGSVEEVEELVNLHMERAEELNETSLPSDGDTSTFNQSFYMLYLRRLLSALPLSPHETFSHPVACVIAISSRNANPIDSLRNLYNSGNQLPLPDYVSTDYLRYYVLVHDEDRDDIKKSTLLFDQMKKHFGLHCHLLRLRSGGASVISDDDAVIVPKSQWISAAEELHEIRSRDYHDEQPTACLPDSDATGIQTMVREMAQVSVIPFMERCIATWNDQVASRRRGISGRFISMSKRYFSSSSSRNSTPSSSNYDALNQSYPPSSPEAQMRKLADYAFMVRDWRLAHSIYELLRTDFNNDKAWKYHAGAQEMAAISLILTGTGLTSKVRADTIAPMLDLSCYSYLSRCSATYNALRCLLVAVELLRTRGGGAADEAATWAVRAREIIANTHTPNTTTTSIGHALITERVGACYSVRAGIGSGAWGARKRKAAMWGMLAAGEWLEVAKLAQSRRCLDSALVMYERSGFAHVRGFVEHLKRQAGYTPLLVDLHDRDRQGNDGGANNEDDDEEEEDEGVEIQSEMLHAGLKRKSLVIERGEVVAEEAGNGLDRFVDS</sequence>
<name>A0A3N4K1R4_9PEZI</name>
<dbReference type="PANTHER" id="PTHR12975">
    <property type="entry name" value="TRANSPORT PROTEIN TRAPP"/>
    <property type="match status" value="1"/>
</dbReference>
<feature type="compositionally biased region" description="Polar residues" evidence="1">
    <location>
        <begin position="149"/>
        <end position="159"/>
    </location>
</feature>
<keyword evidence="3" id="KW-1185">Reference proteome</keyword>
<dbReference type="PANTHER" id="PTHR12975:SF6">
    <property type="entry name" value="TRAFFICKING PROTEIN PARTICLE COMPLEX SUBUNIT 8"/>
    <property type="match status" value="1"/>
</dbReference>
<dbReference type="Proteomes" id="UP000276215">
    <property type="component" value="Unassembled WGS sequence"/>
</dbReference>
<evidence type="ECO:0008006" key="4">
    <source>
        <dbReference type="Google" id="ProtNLM"/>
    </source>
</evidence>
<feature type="region of interest" description="Disordered" evidence="1">
    <location>
        <begin position="143"/>
        <end position="165"/>
    </location>
</feature>
<feature type="compositionally biased region" description="Acidic residues" evidence="1">
    <location>
        <begin position="668"/>
        <end position="680"/>
    </location>
</feature>
<dbReference type="AlphaFoldDB" id="A0A3N4K1R4"/>
<gene>
    <name evidence="2" type="ORF">L873DRAFT_1667748</name>
</gene>
<dbReference type="OrthoDB" id="203724at2759"/>
<accession>A0A3N4K1R4</accession>
<feature type="region of interest" description="Disordered" evidence="1">
    <location>
        <begin position="653"/>
        <end position="684"/>
    </location>
</feature>
<dbReference type="STRING" id="1336337.A0A3N4K1R4"/>
<dbReference type="GO" id="GO:1990072">
    <property type="term" value="C:TRAPPIII protein complex"/>
    <property type="evidence" value="ECO:0007669"/>
    <property type="project" value="TreeGrafter"/>
</dbReference>
<dbReference type="Pfam" id="PF12739">
    <property type="entry name" value="TRAPPC-Trs85"/>
    <property type="match status" value="1"/>
</dbReference>
<evidence type="ECO:0000256" key="1">
    <source>
        <dbReference type="SAM" id="MobiDB-lite"/>
    </source>
</evidence>
<feature type="compositionally biased region" description="Low complexity" evidence="1">
    <location>
        <begin position="404"/>
        <end position="416"/>
    </location>
</feature>
<protein>
    <recommendedName>
        <fullName evidence="4">ER-golgi trafficking TRAPP I complex 85 kDa subunit-domain-containing protein</fullName>
    </recommendedName>
</protein>
<dbReference type="InterPro" id="IPR024420">
    <property type="entry name" value="TRAPP_III_complex_Trs85"/>
</dbReference>
<organism evidence="2 3">
    <name type="scientific">Choiromyces venosus 120613-1</name>
    <dbReference type="NCBI Taxonomy" id="1336337"/>
    <lineage>
        <taxon>Eukaryota</taxon>
        <taxon>Fungi</taxon>
        <taxon>Dikarya</taxon>
        <taxon>Ascomycota</taxon>
        <taxon>Pezizomycotina</taxon>
        <taxon>Pezizomycetes</taxon>
        <taxon>Pezizales</taxon>
        <taxon>Tuberaceae</taxon>
        <taxon>Choiromyces</taxon>
    </lineage>
</organism>